<dbReference type="EMBL" id="LGTC01000001">
    <property type="protein sequence ID" value="KNY25660.1"/>
    <property type="molecule type" value="Genomic_DNA"/>
</dbReference>
<comment type="function">
    <text evidence="9">May play the central regulatory role in sporulation. It may be an element of the effector pathway responsible for the activation of sporulation genes in response to nutritional stress. Spo0A may act in concert with spo0H (a sigma factor) to control the expression of some genes that are critical to the sporulation process.</text>
</comment>
<dbReference type="GO" id="GO:0003700">
    <property type="term" value="F:DNA-binding transcription factor activity"/>
    <property type="evidence" value="ECO:0007669"/>
    <property type="project" value="InterPro"/>
</dbReference>
<proteinExistence type="predicted"/>
<evidence type="ECO:0000313" key="13">
    <source>
        <dbReference type="EMBL" id="KNY25660.1"/>
    </source>
</evidence>
<dbReference type="STRING" id="398512.Bccel_0920"/>
<evidence type="ECO:0000259" key="11">
    <source>
        <dbReference type="PROSITE" id="PS01124"/>
    </source>
</evidence>
<dbReference type="GO" id="GO:0000160">
    <property type="term" value="P:phosphorelay signal transduction system"/>
    <property type="evidence" value="ECO:0007669"/>
    <property type="project" value="UniProtKB-KW"/>
</dbReference>
<name>A0A0L6JIU6_9FIRM</name>
<keyword evidence="3" id="KW-0963">Cytoplasm</keyword>
<dbReference type="PANTHER" id="PTHR42713:SF3">
    <property type="entry name" value="TRANSCRIPTIONAL REGULATORY PROTEIN HPTR"/>
    <property type="match status" value="1"/>
</dbReference>
<evidence type="ECO:0000256" key="10">
    <source>
        <dbReference type="PROSITE-ProRule" id="PRU00169"/>
    </source>
</evidence>
<dbReference type="eggNOG" id="COG4753">
    <property type="taxonomic scope" value="Bacteria"/>
</dbReference>
<evidence type="ECO:0000256" key="2">
    <source>
        <dbReference type="ARBA" id="ARBA00018672"/>
    </source>
</evidence>
<comment type="caution">
    <text evidence="13">The sequence shown here is derived from an EMBL/GenBank/DDBJ whole genome shotgun (WGS) entry which is preliminary data.</text>
</comment>
<evidence type="ECO:0000259" key="12">
    <source>
        <dbReference type="PROSITE" id="PS50110"/>
    </source>
</evidence>
<protein>
    <recommendedName>
        <fullName evidence="2">Stage 0 sporulation protein A homolog</fullName>
    </recommendedName>
</protein>
<dbReference type="InterPro" id="IPR009057">
    <property type="entry name" value="Homeodomain-like_sf"/>
</dbReference>
<keyword evidence="7" id="KW-0238">DNA-binding</keyword>
<keyword evidence="5" id="KW-0902">Two-component regulatory system</keyword>
<evidence type="ECO:0000256" key="5">
    <source>
        <dbReference type="ARBA" id="ARBA00023012"/>
    </source>
</evidence>
<dbReference type="Proteomes" id="UP000036923">
    <property type="component" value="Unassembled WGS sequence"/>
</dbReference>
<dbReference type="eggNOG" id="COG2207">
    <property type="taxonomic scope" value="Bacteria"/>
</dbReference>
<dbReference type="InterPro" id="IPR011006">
    <property type="entry name" value="CheY-like_superfamily"/>
</dbReference>
<organism evidence="13 14">
    <name type="scientific">Pseudobacteroides cellulosolvens ATCC 35603 = DSM 2933</name>
    <dbReference type="NCBI Taxonomy" id="398512"/>
    <lineage>
        <taxon>Bacteria</taxon>
        <taxon>Bacillati</taxon>
        <taxon>Bacillota</taxon>
        <taxon>Clostridia</taxon>
        <taxon>Eubacteriales</taxon>
        <taxon>Oscillospiraceae</taxon>
        <taxon>Pseudobacteroides</taxon>
    </lineage>
</organism>
<reference evidence="14" key="1">
    <citation type="submission" date="2015-07" db="EMBL/GenBank/DDBJ databases">
        <title>Near-Complete Genome Sequence of the Cellulolytic Bacterium Bacteroides (Pseudobacteroides) cellulosolvens ATCC 35603.</title>
        <authorList>
            <person name="Dassa B."/>
            <person name="Utturkar S.M."/>
            <person name="Klingeman D.M."/>
            <person name="Hurt R.A."/>
            <person name="Keller M."/>
            <person name="Xu J."/>
            <person name="Reddy Y.H.K."/>
            <person name="Borovok I."/>
            <person name="Grinberg I.R."/>
            <person name="Lamed R."/>
            <person name="Zhivin O."/>
            <person name="Bayer E.A."/>
            <person name="Brown S.D."/>
        </authorList>
    </citation>
    <scope>NUCLEOTIDE SEQUENCE [LARGE SCALE GENOMIC DNA]</scope>
    <source>
        <strain evidence="14">DSM 2933</strain>
    </source>
</reference>
<keyword evidence="6" id="KW-0805">Transcription regulation</keyword>
<dbReference type="Pfam" id="PF12833">
    <property type="entry name" value="HTH_18"/>
    <property type="match status" value="1"/>
</dbReference>
<feature type="domain" description="Response regulatory" evidence="12">
    <location>
        <begin position="3"/>
        <end position="120"/>
    </location>
</feature>
<sequence length="519" mass="59735">MYKVFIADDDPAIVRGLMNIIDWEEYGLDTPETACNGLEAWKLIESSTPDILITDIKMPYMNGLELISRVKQIKPYTHFIVLSGYDDFEYLKKSIKLGIENYILKPVNVEELSSTLVNVLEKLQNSRLCPTHFERDKDIIRNNVLYRLVAGSISEEELNERLLHLNIKLNGPYTVCVFRAIESKTGQTVSGEIMSGVEKVCSRIIEKHGLGLTFRSPEGGTLLLICSNKEPLESIMLRDVLHECMMEVKNSYCINLFITVGSYENNWRLLEKSYKKAMELQQYSIILPLDSILDSEIEKDICEIEIKEILSFNEMIRFIASKDIEGLLSYIDGIFGRIANMKGITPHFVQNTSVEILFSIINIVMNTPEGSNVLDQEFNKPVSDIFNLQSLEDIVVFTKDKAKRIVQHLFYKQENLHPIIKRAMEHIKINYSKDISLKCMAHDFNINANYLGRLFKEELGVYFTDYVNTIRVEKAKELLLTTNKSTREISMEVGYSDPNYFYSLFKKYTGISPSEFKNQ</sequence>
<dbReference type="InterPro" id="IPR051552">
    <property type="entry name" value="HptR"/>
</dbReference>
<dbReference type="AlphaFoldDB" id="A0A0L6JIU6"/>
<dbReference type="Gene3D" id="1.10.10.60">
    <property type="entry name" value="Homeodomain-like"/>
    <property type="match status" value="2"/>
</dbReference>
<evidence type="ECO:0000256" key="9">
    <source>
        <dbReference type="ARBA" id="ARBA00024867"/>
    </source>
</evidence>
<dbReference type="SUPFAM" id="SSF52172">
    <property type="entry name" value="CheY-like"/>
    <property type="match status" value="1"/>
</dbReference>
<dbReference type="Gene3D" id="3.40.50.2300">
    <property type="match status" value="1"/>
</dbReference>
<dbReference type="SMART" id="SM00448">
    <property type="entry name" value="REC"/>
    <property type="match status" value="1"/>
</dbReference>
<dbReference type="InterPro" id="IPR020449">
    <property type="entry name" value="Tscrpt_reg_AraC-type_HTH"/>
</dbReference>
<keyword evidence="8" id="KW-0804">Transcription</keyword>
<feature type="modified residue" description="4-aspartylphosphate" evidence="10">
    <location>
        <position position="55"/>
    </location>
</feature>
<evidence type="ECO:0000256" key="7">
    <source>
        <dbReference type="ARBA" id="ARBA00023125"/>
    </source>
</evidence>
<accession>A0A0L6JIU6</accession>
<evidence type="ECO:0000256" key="3">
    <source>
        <dbReference type="ARBA" id="ARBA00022490"/>
    </source>
</evidence>
<dbReference type="InterPro" id="IPR041522">
    <property type="entry name" value="CdaR_GGDEF"/>
</dbReference>
<dbReference type="GO" id="GO:0005737">
    <property type="term" value="C:cytoplasm"/>
    <property type="evidence" value="ECO:0007669"/>
    <property type="project" value="UniProtKB-SubCell"/>
</dbReference>
<gene>
    <name evidence="13" type="ORF">Bccel_0920</name>
</gene>
<dbReference type="GO" id="GO:0043565">
    <property type="term" value="F:sequence-specific DNA binding"/>
    <property type="evidence" value="ECO:0007669"/>
    <property type="project" value="InterPro"/>
</dbReference>
<evidence type="ECO:0000256" key="1">
    <source>
        <dbReference type="ARBA" id="ARBA00004496"/>
    </source>
</evidence>
<evidence type="ECO:0000256" key="6">
    <source>
        <dbReference type="ARBA" id="ARBA00023015"/>
    </source>
</evidence>
<dbReference type="RefSeq" id="WP_036940819.1">
    <property type="nucleotide sequence ID" value="NZ_JQKC01000014.1"/>
</dbReference>
<keyword evidence="4 10" id="KW-0597">Phosphoprotein</keyword>
<dbReference type="SMART" id="SM00342">
    <property type="entry name" value="HTH_ARAC"/>
    <property type="match status" value="1"/>
</dbReference>
<dbReference type="Pfam" id="PF00072">
    <property type="entry name" value="Response_reg"/>
    <property type="match status" value="1"/>
</dbReference>
<keyword evidence="14" id="KW-1185">Reference proteome</keyword>
<dbReference type="OrthoDB" id="9794370at2"/>
<dbReference type="SUPFAM" id="SSF46689">
    <property type="entry name" value="Homeodomain-like"/>
    <property type="match status" value="2"/>
</dbReference>
<dbReference type="PROSITE" id="PS01124">
    <property type="entry name" value="HTH_ARAC_FAMILY_2"/>
    <property type="match status" value="1"/>
</dbReference>
<evidence type="ECO:0000256" key="8">
    <source>
        <dbReference type="ARBA" id="ARBA00023163"/>
    </source>
</evidence>
<dbReference type="PROSITE" id="PS50110">
    <property type="entry name" value="RESPONSE_REGULATORY"/>
    <property type="match status" value="1"/>
</dbReference>
<dbReference type="InterPro" id="IPR001789">
    <property type="entry name" value="Sig_transdc_resp-reg_receiver"/>
</dbReference>
<evidence type="ECO:0000313" key="14">
    <source>
        <dbReference type="Proteomes" id="UP000036923"/>
    </source>
</evidence>
<dbReference type="CDD" id="cd17536">
    <property type="entry name" value="REC_YesN-like"/>
    <property type="match status" value="1"/>
</dbReference>
<feature type="domain" description="HTH araC/xylS-type" evidence="11">
    <location>
        <begin position="421"/>
        <end position="519"/>
    </location>
</feature>
<dbReference type="InterPro" id="IPR018060">
    <property type="entry name" value="HTH_AraC"/>
</dbReference>
<dbReference type="PRINTS" id="PR00032">
    <property type="entry name" value="HTHARAC"/>
</dbReference>
<dbReference type="Pfam" id="PF17853">
    <property type="entry name" value="GGDEF_2"/>
    <property type="match status" value="1"/>
</dbReference>
<dbReference type="PANTHER" id="PTHR42713">
    <property type="entry name" value="HISTIDINE KINASE-RELATED"/>
    <property type="match status" value="1"/>
</dbReference>
<evidence type="ECO:0000256" key="4">
    <source>
        <dbReference type="ARBA" id="ARBA00022553"/>
    </source>
</evidence>
<comment type="subcellular location">
    <subcellularLocation>
        <location evidence="1">Cytoplasm</location>
    </subcellularLocation>
</comment>